<protein>
    <submittedName>
        <fullName evidence="3">Uncharacterized protein</fullName>
    </submittedName>
</protein>
<evidence type="ECO:0000313" key="4">
    <source>
        <dbReference type="Proteomes" id="UP001629113"/>
    </source>
</evidence>
<feature type="compositionally biased region" description="Low complexity" evidence="1">
    <location>
        <begin position="408"/>
        <end position="418"/>
    </location>
</feature>
<feature type="compositionally biased region" description="Low complexity" evidence="1">
    <location>
        <begin position="357"/>
        <end position="369"/>
    </location>
</feature>
<feature type="transmembrane region" description="Helical" evidence="2">
    <location>
        <begin position="147"/>
        <end position="171"/>
    </location>
</feature>
<keyword evidence="2" id="KW-0472">Membrane</keyword>
<keyword evidence="4" id="KW-1185">Reference proteome</keyword>
<accession>A0ABR4P4W0</accession>
<feature type="compositionally biased region" description="Polar residues" evidence="1">
    <location>
        <begin position="315"/>
        <end position="331"/>
    </location>
</feature>
<feature type="compositionally biased region" description="Basic and acidic residues" evidence="1">
    <location>
        <begin position="254"/>
        <end position="268"/>
    </location>
</feature>
<feature type="region of interest" description="Disordered" evidence="1">
    <location>
        <begin position="1"/>
        <end position="46"/>
    </location>
</feature>
<dbReference type="Proteomes" id="UP001629113">
    <property type="component" value="Unassembled WGS sequence"/>
</dbReference>
<evidence type="ECO:0000256" key="2">
    <source>
        <dbReference type="SAM" id="Phobius"/>
    </source>
</evidence>
<name>A0ABR4P4W0_9HELO</name>
<comment type="caution">
    <text evidence="3">The sequence shown here is derived from an EMBL/GenBank/DDBJ whole genome shotgun (WGS) entry which is preliminary data.</text>
</comment>
<feature type="transmembrane region" description="Helical" evidence="2">
    <location>
        <begin position="194"/>
        <end position="218"/>
    </location>
</feature>
<dbReference type="EMBL" id="JBFCZG010000009">
    <property type="protein sequence ID" value="KAL3418355.1"/>
    <property type="molecule type" value="Genomic_DNA"/>
</dbReference>
<reference evidence="3 4" key="1">
    <citation type="submission" date="2024-06" db="EMBL/GenBank/DDBJ databases">
        <title>Complete genome of Phlyctema vagabunda strain 19-DSS-EL-015.</title>
        <authorList>
            <person name="Fiorenzani C."/>
        </authorList>
    </citation>
    <scope>NUCLEOTIDE SEQUENCE [LARGE SCALE GENOMIC DNA]</scope>
    <source>
        <strain evidence="3 4">19-DSS-EL-015</strain>
    </source>
</reference>
<sequence length="594" mass="65220">MGVEPPFLYDPTPRDTRRPYSTFDPKAVSRASLSPRAPRPKQEGPLISFNQHPDSYLIVPYGNTNAAPMSSSVKKWIKWTRSSQLSLRCLELVVALGLLVMTILIKRIEATAGWIMRIVPGVAGSHAVYGIYHLSRGAASRTPASSASYMLFASFFDLSIPPFYAFSAFVAKTRSSNWATVLSDQNLVPTFTSVVYYAAIVAGGLHLISFAISVYLTVTFRKITQLPPDMNPLEDNLTARPHKRNKSSVSTFTDPEKRNSMAFEDKRRSGAAYEDLGRPPTIPFLHTRTQSTESFSSYQSKPPGSRDSGVDLPSRQYQIGSNQSARSSTANLKRISIHDSIAPSYREAPQSDNVSQRTTRPTTSNSSSPKRGAYAAVPLSDDISHQPLPKMVPMKEAWYSEEALAGPNVVSSSSRNSNYQSLQQDLSADEEDLSIARGHTNGLGANPPSARYKNFHTKRDSPLSEISNNRSPSSSDIASESNYSQDGIDDAEYNTRTKSSASTSSRNAVKKYYGELRPVPVRTRTPVLVGGTNRQVSTGLDYSSNVYSTEKGSFRRDVSGKVAEEGRSDATWTIHNDGTGNSTTRFRKVSGMLQ</sequence>
<gene>
    <name evidence="3" type="ORF">PVAG01_10071</name>
</gene>
<feature type="region of interest" description="Disordered" evidence="1">
    <location>
        <begin position="408"/>
        <end position="507"/>
    </location>
</feature>
<feature type="transmembrane region" description="Helical" evidence="2">
    <location>
        <begin position="85"/>
        <end position="108"/>
    </location>
</feature>
<keyword evidence="2" id="KW-1133">Transmembrane helix</keyword>
<keyword evidence="2" id="KW-0812">Transmembrane</keyword>
<evidence type="ECO:0000256" key="1">
    <source>
        <dbReference type="SAM" id="MobiDB-lite"/>
    </source>
</evidence>
<evidence type="ECO:0000313" key="3">
    <source>
        <dbReference type="EMBL" id="KAL3418355.1"/>
    </source>
</evidence>
<organism evidence="3 4">
    <name type="scientific">Phlyctema vagabunda</name>
    <dbReference type="NCBI Taxonomy" id="108571"/>
    <lineage>
        <taxon>Eukaryota</taxon>
        <taxon>Fungi</taxon>
        <taxon>Dikarya</taxon>
        <taxon>Ascomycota</taxon>
        <taxon>Pezizomycotina</taxon>
        <taxon>Leotiomycetes</taxon>
        <taxon>Helotiales</taxon>
        <taxon>Dermateaceae</taxon>
        <taxon>Phlyctema</taxon>
    </lineage>
</organism>
<feature type="compositionally biased region" description="Low complexity" evidence="1">
    <location>
        <begin position="494"/>
        <end position="507"/>
    </location>
</feature>
<proteinExistence type="predicted"/>
<feature type="transmembrane region" description="Helical" evidence="2">
    <location>
        <begin position="114"/>
        <end position="135"/>
    </location>
</feature>
<feature type="region of interest" description="Disordered" evidence="1">
    <location>
        <begin position="231"/>
        <end position="373"/>
    </location>
</feature>
<feature type="compositionally biased region" description="Low complexity" evidence="1">
    <location>
        <begin position="464"/>
        <end position="479"/>
    </location>
</feature>
<feature type="compositionally biased region" description="Polar residues" evidence="1">
    <location>
        <begin position="287"/>
        <end position="302"/>
    </location>
</feature>